<accession>A0A6I3KZV3</accession>
<keyword evidence="3" id="KW-1185">Reference proteome</keyword>
<protein>
    <recommendedName>
        <fullName evidence="4">Secreted protein</fullName>
    </recommendedName>
</protein>
<dbReference type="AlphaFoldDB" id="A0A6I3KZV3"/>
<evidence type="ECO:0008006" key="4">
    <source>
        <dbReference type="Google" id="ProtNLM"/>
    </source>
</evidence>
<feature type="chain" id="PRO_5038732134" description="Secreted protein" evidence="1">
    <location>
        <begin position="25"/>
        <end position="150"/>
    </location>
</feature>
<dbReference type="RefSeq" id="WP_154789984.1">
    <property type="nucleotide sequence ID" value="NZ_WMBB01000010.1"/>
</dbReference>
<evidence type="ECO:0000313" key="2">
    <source>
        <dbReference type="EMBL" id="MTE15572.1"/>
    </source>
</evidence>
<dbReference type="EMBL" id="WMBB01000010">
    <property type="protein sequence ID" value="MTE15572.1"/>
    <property type="molecule type" value="Genomic_DNA"/>
</dbReference>
<reference evidence="2 3" key="1">
    <citation type="submission" date="2019-11" db="EMBL/GenBank/DDBJ databases">
        <title>Nocardia sp. nov. CT2-14 isolated from soil.</title>
        <authorList>
            <person name="Kanchanasin P."/>
            <person name="Tanasupawat S."/>
            <person name="Yuki M."/>
            <person name="Kudo T."/>
        </authorList>
    </citation>
    <scope>NUCLEOTIDE SEQUENCE [LARGE SCALE GENOMIC DNA]</scope>
    <source>
        <strain evidence="2 3">CT2-14</strain>
    </source>
</reference>
<gene>
    <name evidence="2" type="ORF">GLP40_22730</name>
</gene>
<evidence type="ECO:0000256" key="1">
    <source>
        <dbReference type="SAM" id="SignalP"/>
    </source>
</evidence>
<name>A0A6I3KZV3_9NOCA</name>
<evidence type="ECO:0000313" key="3">
    <source>
        <dbReference type="Proteomes" id="UP000432464"/>
    </source>
</evidence>
<comment type="caution">
    <text evidence="2">The sequence shown here is derived from an EMBL/GenBank/DDBJ whole genome shotgun (WGS) entry which is preliminary data.</text>
</comment>
<organism evidence="2 3">
    <name type="scientific">Nocardia aurantiaca</name>
    <dbReference type="NCBI Taxonomy" id="2675850"/>
    <lineage>
        <taxon>Bacteria</taxon>
        <taxon>Bacillati</taxon>
        <taxon>Actinomycetota</taxon>
        <taxon>Actinomycetes</taxon>
        <taxon>Mycobacteriales</taxon>
        <taxon>Nocardiaceae</taxon>
        <taxon>Nocardia</taxon>
    </lineage>
</organism>
<keyword evidence="1" id="KW-0732">Signal</keyword>
<proteinExistence type="predicted"/>
<dbReference type="Proteomes" id="UP000432464">
    <property type="component" value="Unassembled WGS sequence"/>
</dbReference>
<sequence>MNARILFGAAVAAVAVTLAGNAVASADPIPLNPDDYKVGDTVYFAANASGCQIRPTGDVGCWYGAGGAGWFGLPVSDLVIDLPFLPAHPSFGLWGEVARPGAKSFPLDDGTYTLSYAGATCTVTGGAHFTTTCTSKGHSFTRGVEGTRFS</sequence>
<feature type="signal peptide" evidence="1">
    <location>
        <begin position="1"/>
        <end position="24"/>
    </location>
</feature>